<evidence type="ECO:0000256" key="1">
    <source>
        <dbReference type="SAM" id="Phobius"/>
    </source>
</evidence>
<dbReference type="InterPro" id="IPR007436">
    <property type="entry name" value="DUF485"/>
</dbReference>
<dbReference type="RefSeq" id="WP_134363118.1">
    <property type="nucleotide sequence ID" value="NZ_SOGJ01000019.1"/>
</dbReference>
<comment type="caution">
    <text evidence="2">The sequence shown here is derived from an EMBL/GenBank/DDBJ whole genome shotgun (WGS) entry which is preliminary data.</text>
</comment>
<keyword evidence="1" id="KW-0812">Transmembrane</keyword>
<evidence type="ECO:0000313" key="2">
    <source>
        <dbReference type="EMBL" id="TFC98706.1"/>
    </source>
</evidence>
<accession>A0ABY2J194</accession>
<dbReference type="Pfam" id="PF04341">
    <property type="entry name" value="DUF485"/>
    <property type="match status" value="1"/>
</dbReference>
<keyword evidence="3" id="KW-1185">Reference proteome</keyword>
<feature type="transmembrane region" description="Helical" evidence="1">
    <location>
        <begin position="73"/>
        <end position="95"/>
    </location>
</feature>
<dbReference type="PANTHER" id="PTHR38441">
    <property type="entry name" value="INTEGRAL MEMBRANE PROTEIN-RELATED"/>
    <property type="match status" value="1"/>
</dbReference>
<keyword evidence="1" id="KW-1133">Transmembrane helix</keyword>
<dbReference type="EMBL" id="SOGJ01000019">
    <property type="protein sequence ID" value="TFC98706.1"/>
    <property type="molecule type" value="Genomic_DNA"/>
</dbReference>
<protein>
    <submittedName>
        <fullName evidence="2">DUF485 domain-containing protein</fullName>
    </submittedName>
</protein>
<dbReference type="PANTHER" id="PTHR38441:SF1">
    <property type="entry name" value="MEMBRANE PROTEIN"/>
    <property type="match status" value="1"/>
</dbReference>
<gene>
    <name evidence="2" type="ORF">E3O65_07480</name>
</gene>
<organism evidence="2 3">
    <name type="scientific">Cryobacterium breve</name>
    <dbReference type="NCBI Taxonomy" id="1259258"/>
    <lineage>
        <taxon>Bacteria</taxon>
        <taxon>Bacillati</taxon>
        <taxon>Actinomycetota</taxon>
        <taxon>Actinomycetes</taxon>
        <taxon>Micrococcales</taxon>
        <taxon>Microbacteriaceae</taxon>
        <taxon>Cryobacterium</taxon>
    </lineage>
</organism>
<proteinExistence type="predicted"/>
<keyword evidence="1" id="KW-0472">Membrane</keyword>
<evidence type="ECO:0000313" key="3">
    <source>
        <dbReference type="Proteomes" id="UP000298355"/>
    </source>
</evidence>
<reference evidence="2 3" key="1">
    <citation type="submission" date="2019-03" db="EMBL/GenBank/DDBJ databases">
        <title>Genomics of glacier-inhabiting Cryobacterium strains.</title>
        <authorList>
            <person name="Liu Q."/>
            <person name="Xin Y.-H."/>
        </authorList>
    </citation>
    <scope>NUCLEOTIDE SEQUENCE [LARGE SCALE GENOMIC DNA]</scope>
    <source>
        <strain evidence="2 3">TMT4-23</strain>
    </source>
</reference>
<sequence length="119" mass="13628">MTESLKDTLSDGVTPSAIDYIAYEKTPKFIQLKKQRRRFVLPLAAFFFLWYFAFVLVAAYLPDVMAIPVFGRFNLGLVLGLGQFVTTFAITMWYVSYSNRRLDPLGAELRAELEGMDKK</sequence>
<name>A0ABY2J194_9MICO</name>
<feature type="transmembrane region" description="Helical" evidence="1">
    <location>
        <begin position="39"/>
        <end position="61"/>
    </location>
</feature>
<dbReference type="Proteomes" id="UP000298355">
    <property type="component" value="Unassembled WGS sequence"/>
</dbReference>